<dbReference type="RefSeq" id="WP_125661759.1">
    <property type="nucleotide sequence ID" value="NZ_AP019308.1"/>
</dbReference>
<name>A0A3G9IX69_9BACL</name>
<protein>
    <submittedName>
        <fullName evidence="1">Uncharacterized protein</fullName>
    </submittedName>
</protein>
<dbReference type="AlphaFoldDB" id="A0A3G9IX69"/>
<keyword evidence="2" id="KW-1185">Reference proteome</keyword>
<dbReference type="OrthoDB" id="2679013at2"/>
<evidence type="ECO:0000313" key="2">
    <source>
        <dbReference type="Proteomes" id="UP000275368"/>
    </source>
</evidence>
<accession>A0A3G9IX69</accession>
<dbReference type="EMBL" id="AP019308">
    <property type="protein sequence ID" value="BBH22912.1"/>
    <property type="molecule type" value="Genomic_DNA"/>
</dbReference>
<proteinExistence type="predicted"/>
<reference evidence="1 2" key="1">
    <citation type="submission" date="2018-11" db="EMBL/GenBank/DDBJ databases">
        <title>Complete genome sequence of Paenibacillus baekrokdamisoli strain KCTC 33723.</title>
        <authorList>
            <person name="Kang S.W."/>
            <person name="Lee K.C."/>
            <person name="Kim K.K."/>
            <person name="Kim J.S."/>
            <person name="Kim D.S."/>
            <person name="Ko S.H."/>
            <person name="Yang S.H."/>
            <person name="Lee J.S."/>
        </authorList>
    </citation>
    <scope>NUCLEOTIDE SEQUENCE [LARGE SCALE GENOMIC DNA]</scope>
    <source>
        <strain evidence="1 2">KCTC 33723</strain>
    </source>
</reference>
<sequence length="275" mass="30552">MARLTFNFSFKPIITVMLALVIAIAAPTALSAASMEISASLKTAWDKMIEKADSTTKVKLNVLYNDFTTLQQQEQSIDEQIKTNHYANEQAELALRKQIKLIDAAKIQQLEKDVTAIRERYKPLFASYAALNQQITAARLLKDKDLNALLRSQADLMKIAVQLARQEIKTKEAALKAAKAQVAQKTKVIRAALAEADPLQIEIRAQKSAISATKKRASASWTSFTQAVRKAEASTTLGSFSSVVSDYRMINTQKQNVLTLEKRVNDKIVKAKKLL</sequence>
<organism evidence="1 2">
    <name type="scientific">Paenibacillus baekrokdamisoli</name>
    <dbReference type="NCBI Taxonomy" id="1712516"/>
    <lineage>
        <taxon>Bacteria</taxon>
        <taxon>Bacillati</taxon>
        <taxon>Bacillota</taxon>
        <taxon>Bacilli</taxon>
        <taxon>Bacillales</taxon>
        <taxon>Paenibacillaceae</taxon>
        <taxon>Paenibacillus</taxon>
    </lineage>
</organism>
<gene>
    <name evidence="1" type="ORF">Back11_42570</name>
</gene>
<dbReference type="Proteomes" id="UP000275368">
    <property type="component" value="Chromosome"/>
</dbReference>
<dbReference type="KEGG" id="pbk:Back11_42570"/>
<evidence type="ECO:0000313" key="1">
    <source>
        <dbReference type="EMBL" id="BBH22912.1"/>
    </source>
</evidence>